<feature type="compositionally biased region" description="Polar residues" evidence="1">
    <location>
        <begin position="40"/>
        <end position="54"/>
    </location>
</feature>
<reference evidence="2" key="1">
    <citation type="submission" date="2011-04" db="EMBL/GenBank/DDBJ databases">
        <title>Evolution of plant cell wall degrading machinery underlies the functional diversity of forest fungi.</title>
        <authorList>
            <consortium name="US DOE Joint Genome Institute (JGI-PGF)"/>
            <person name="Eastwood D.C."/>
            <person name="Floudas D."/>
            <person name="Binder M."/>
            <person name="Majcherczyk A."/>
            <person name="Schneider P."/>
            <person name="Aerts A."/>
            <person name="Asiegbu F.O."/>
            <person name="Baker S.E."/>
            <person name="Barry K."/>
            <person name="Bendiksby M."/>
            <person name="Blumentritt M."/>
            <person name="Coutinho P.M."/>
            <person name="Cullen D."/>
            <person name="Cullen D."/>
            <person name="Gathman A."/>
            <person name="Goodell B."/>
            <person name="Henrissat B."/>
            <person name="Ihrmark K."/>
            <person name="Kauserud H."/>
            <person name="Kohler A."/>
            <person name="LaButti K."/>
            <person name="Lapidus A."/>
            <person name="Lavin J.L."/>
            <person name="Lee Y.-H."/>
            <person name="Lindquist E."/>
            <person name="Lilly W."/>
            <person name="Lucas S."/>
            <person name="Morin E."/>
            <person name="Murat C."/>
            <person name="Oguiza J.A."/>
            <person name="Park J."/>
            <person name="Pisabarro A.G."/>
            <person name="Riley R."/>
            <person name="Rosling A."/>
            <person name="Salamov A."/>
            <person name="Schmidt O."/>
            <person name="Schmutz J."/>
            <person name="Skrede I."/>
            <person name="Stenlid J."/>
            <person name="Wiebenga A."/>
            <person name="Xie X."/>
            <person name="Kues U."/>
            <person name="Hibbett D.S."/>
            <person name="Hoffmeister D."/>
            <person name="Hogberg N."/>
            <person name="Martin F."/>
            <person name="Grigoriev I.V."/>
            <person name="Watkinson S.C."/>
        </authorList>
    </citation>
    <scope>NUCLEOTIDE SEQUENCE</scope>
    <source>
        <strain evidence="2">S7.9</strain>
    </source>
</reference>
<feature type="non-terminal residue" evidence="2">
    <location>
        <position position="141"/>
    </location>
</feature>
<dbReference type="AlphaFoldDB" id="F8P499"/>
<dbReference type="Proteomes" id="UP000008064">
    <property type="component" value="Unassembled WGS sequence"/>
</dbReference>
<proteinExistence type="predicted"/>
<gene>
    <name evidence="2" type="ORF">SERLADRAFT_473800</name>
</gene>
<dbReference type="RefSeq" id="XP_007321223.1">
    <property type="nucleotide sequence ID" value="XM_007321161.1"/>
</dbReference>
<sequence>MSQESPHSEPSASKTQDSKPNITPPRPPNLTSREVKSTPLAKSTHTSQRYSDQNVMLKERATRDQKMMEELVHHELHDAHFESKKVMEHLCPADDGVTHNVLEELREQGIFSDQGFNFDQENWPQPTAGESAYYLPFTKLL</sequence>
<protein>
    <submittedName>
        <fullName evidence="2">Uncharacterized protein</fullName>
    </submittedName>
</protein>
<evidence type="ECO:0000256" key="1">
    <source>
        <dbReference type="SAM" id="MobiDB-lite"/>
    </source>
</evidence>
<accession>F8P499</accession>
<dbReference type="EMBL" id="GL945438">
    <property type="protein sequence ID" value="EGO21437.1"/>
    <property type="molecule type" value="Genomic_DNA"/>
</dbReference>
<dbReference type="HOGENOM" id="CLU_1830060_0_0_1"/>
<dbReference type="KEGG" id="sla:SERLADRAFT_473800"/>
<feature type="compositionally biased region" description="Polar residues" evidence="1">
    <location>
        <begin position="1"/>
        <end position="21"/>
    </location>
</feature>
<feature type="region of interest" description="Disordered" evidence="1">
    <location>
        <begin position="1"/>
        <end position="58"/>
    </location>
</feature>
<name>F8P499_SERL9</name>
<organism>
    <name type="scientific">Serpula lacrymans var. lacrymans (strain S7.9)</name>
    <name type="common">Dry rot fungus</name>
    <dbReference type="NCBI Taxonomy" id="578457"/>
    <lineage>
        <taxon>Eukaryota</taxon>
        <taxon>Fungi</taxon>
        <taxon>Dikarya</taxon>
        <taxon>Basidiomycota</taxon>
        <taxon>Agaricomycotina</taxon>
        <taxon>Agaricomycetes</taxon>
        <taxon>Agaricomycetidae</taxon>
        <taxon>Boletales</taxon>
        <taxon>Coniophorineae</taxon>
        <taxon>Serpulaceae</taxon>
        <taxon>Serpula</taxon>
    </lineage>
</organism>
<dbReference type="GeneID" id="18820372"/>
<evidence type="ECO:0000313" key="2">
    <source>
        <dbReference type="EMBL" id="EGO21437.1"/>
    </source>
</evidence>